<dbReference type="InterPro" id="IPR015943">
    <property type="entry name" value="WD40/YVTN_repeat-like_dom_sf"/>
</dbReference>
<feature type="region of interest" description="Disordered" evidence="5">
    <location>
        <begin position="1"/>
        <end position="24"/>
    </location>
</feature>
<organism evidence="9 10">
    <name type="scientific">Apiospora rasikravindrae</name>
    <dbReference type="NCBI Taxonomy" id="990691"/>
    <lineage>
        <taxon>Eukaryota</taxon>
        <taxon>Fungi</taxon>
        <taxon>Dikarya</taxon>
        <taxon>Ascomycota</taxon>
        <taxon>Pezizomycotina</taxon>
        <taxon>Sordariomycetes</taxon>
        <taxon>Xylariomycetidae</taxon>
        <taxon>Amphisphaeriales</taxon>
        <taxon>Apiosporaceae</taxon>
        <taxon>Apiospora</taxon>
    </lineage>
</organism>
<protein>
    <recommendedName>
        <fullName evidence="2 4">GPI inositol-deacylase</fullName>
        <ecNumber evidence="4">3.1.-.-</ecNumber>
    </recommendedName>
</protein>
<dbReference type="EMBL" id="JAQQWK010000012">
    <property type="protein sequence ID" value="KAK8022596.1"/>
    <property type="molecule type" value="Genomic_DNA"/>
</dbReference>
<evidence type="ECO:0000313" key="9">
    <source>
        <dbReference type="EMBL" id="KAK8022596.1"/>
    </source>
</evidence>
<keyword evidence="3" id="KW-0677">Repeat</keyword>
<accession>A0ABR1RZ04</accession>
<keyword evidence="4" id="KW-0653">Protein transport</keyword>
<keyword evidence="4" id="KW-0472">Membrane</keyword>
<comment type="caution">
    <text evidence="9">The sequence shown here is derived from an EMBL/GenBank/DDBJ whole genome shotgun (WGS) entry which is preliminary data.</text>
</comment>
<dbReference type="SUPFAM" id="SSF50998">
    <property type="entry name" value="Quinoprotein alcohol dehydrogenase-like"/>
    <property type="match status" value="1"/>
</dbReference>
<evidence type="ECO:0000259" key="7">
    <source>
        <dbReference type="Pfam" id="PF22939"/>
    </source>
</evidence>
<dbReference type="SUPFAM" id="SSF52540">
    <property type="entry name" value="P-loop containing nucleoside triphosphate hydrolases"/>
    <property type="match status" value="1"/>
</dbReference>
<dbReference type="EC" id="3.1.-.-" evidence="4"/>
<dbReference type="InterPro" id="IPR027417">
    <property type="entry name" value="P-loop_NTPase"/>
</dbReference>
<dbReference type="PANTHER" id="PTHR10039:SF16">
    <property type="entry name" value="GPI INOSITOL-DEACYLASE"/>
    <property type="match status" value="1"/>
</dbReference>
<keyword evidence="4" id="KW-0378">Hydrolase</keyword>
<keyword evidence="10" id="KW-1185">Reference proteome</keyword>
<evidence type="ECO:0000256" key="1">
    <source>
        <dbReference type="ARBA" id="ARBA00003496"/>
    </source>
</evidence>
<dbReference type="Pfam" id="PF07819">
    <property type="entry name" value="PGAP1"/>
    <property type="match status" value="1"/>
</dbReference>
<feature type="domain" description="Nephrocystin 3-like N-terminal" evidence="8">
    <location>
        <begin position="363"/>
        <end position="539"/>
    </location>
</feature>
<dbReference type="Pfam" id="PF24883">
    <property type="entry name" value="NPHP3_N"/>
    <property type="match status" value="1"/>
</dbReference>
<evidence type="ECO:0000313" key="10">
    <source>
        <dbReference type="Proteomes" id="UP001444661"/>
    </source>
</evidence>
<dbReference type="Gene3D" id="3.40.50.300">
    <property type="entry name" value="P-loop containing nucleotide triphosphate hydrolases"/>
    <property type="match status" value="1"/>
</dbReference>
<dbReference type="Pfam" id="PF22939">
    <property type="entry name" value="WHD_GPIID"/>
    <property type="match status" value="1"/>
</dbReference>
<evidence type="ECO:0000256" key="2">
    <source>
        <dbReference type="ARBA" id="ARBA00015856"/>
    </source>
</evidence>
<gene>
    <name evidence="9" type="ORF">PG993_013363</name>
</gene>
<dbReference type="PANTHER" id="PTHR10039">
    <property type="entry name" value="AMELOGENIN"/>
    <property type="match status" value="1"/>
</dbReference>
<evidence type="ECO:0000259" key="8">
    <source>
        <dbReference type="Pfam" id="PF24883"/>
    </source>
</evidence>
<comment type="function">
    <text evidence="1 4">Involved in inositol deacylation of GPI-anchored proteins which plays important roles in the quality control and ER-associated degradation of GPI-anchored proteins.</text>
</comment>
<comment type="similarity">
    <text evidence="4">Belongs to the GPI inositol-deacylase family.</text>
</comment>
<dbReference type="InterPro" id="IPR012908">
    <property type="entry name" value="PGAP1-ab_dom-like"/>
</dbReference>
<dbReference type="InterPro" id="IPR029058">
    <property type="entry name" value="AB_hydrolase_fold"/>
</dbReference>
<dbReference type="Proteomes" id="UP001444661">
    <property type="component" value="Unassembled WGS sequence"/>
</dbReference>
<reference evidence="9 10" key="1">
    <citation type="submission" date="2023-01" db="EMBL/GenBank/DDBJ databases">
        <title>Analysis of 21 Apiospora genomes using comparative genomics revels a genus with tremendous synthesis potential of carbohydrate active enzymes and secondary metabolites.</title>
        <authorList>
            <person name="Sorensen T."/>
        </authorList>
    </citation>
    <scope>NUCLEOTIDE SEQUENCE [LARGE SCALE GENOMIC DNA]</scope>
    <source>
        <strain evidence="9 10">CBS 33761</strain>
    </source>
</reference>
<feature type="compositionally biased region" description="Polar residues" evidence="5">
    <location>
        <begin position="1"/>
        <end position="12"/>
    </location>
</feature>
<dbReference type="Gene3D" id="2.130.10.10">
    <property type="entry name" value="YVTN repeat-like/Quinoprotein amine dehydrogenase"/>
    <property type="match status" value="3"/>
</dbReference>
<evidence type="ECO:0000256" key="4">
    <source>
        <dbReference type="RuleBase" id="RU365011"/>
    </source>
</evidence>
<dbReference type="Gene3D" id="3.40.50.1820">
    <property type="entry name" value="alpha/beta hydrolase"/>
    <property type="match status" value="1"/>
</dbReference>
<dbReference type="InterPro" id="IPR054471">
    <property type="entry name" value="GPIID_WHD"/>
</dbReference>
<dbReference type="SMART" id="SM00320">
    <property type="entry name" value="WD40"/>
    <property type="match status" value="3"/>
</dbReference>
<feature type="compositionally biased region" description="Low complexity" evidence="5">
    <location>
        <begin position="13"/>
        <end position="24"/>
    </location>
</feature>
<feature type="domain" description="GPI inositol-deacylase PGAP1-like alpha/beta" evidence="6">
    <location>
        <begin position="82"/>
        <end position="207"/>
    </location>
</feature>
<name>A0ABR1RZ04_9PEZI</name>
<dbReference type="InterPro" id="IPR001680">
    <property type="entry name" value="WD40_rpt"/>
</dbReference>
<keyword evidence="4" id="KW-0256">Endoplasmic reticulum</keyword>
<evidence type="ECO:0000256" key="5">
    <source>
        <dbReference type="SAM" id="MobiDB-lite"/>
    </source>
</evidence>
<dbReference type="InterPro" id="IPR011047">
    <property type="entry name" value="Quinoprotein_ADH-like_sf"/>
</dbReference>
<sequence length="1587" mass="176050">MTLNLRATASNQSTSDDTTLYSSDGDFKSQPGAPSFRFLAKRFSSTWTSNRSDKSDADGAGAISPVGLRLLHASPEPLLDLVFVHGLRGGCIKTWRKGNDARQSWPQFWLPLEAGMQNVNIHSFGYNSDWLSTKHSTLNVHDFGRSLLEELRNSPSLRDNPDGPIVLLGHSMGGIVIKKAYVLANDVPSLKHRIRCIFFLGTPHRGSDYAALLNTVLAMSGIMSSRDYIRDLTSGSTSAGLINDDFGKVARDLPIFSFYETLHMSMGISSGLIVSKASAILGSGFNDERVQYINANHRDICKFDSPEDPNYLTLKNAIVSAVQDLTQNETMYRLESTKSEVKTLATFLGITDQPNEQYSRMDGSCQWIDFRDDFQDWRNPPDHSLISGETPSLGGHHETSILWVYANPGTGKTFLAAHVMDELQQYHLECSSYFFHVGNKASRSLSHFLRSMAYQMAVSNSAVRKALMESYMEGSSFDMDDARTIWNKIFRKAILDAPVRTPQYWVIDALDECLKYHELFTMIRGINPKFPLRIFVTSRKIEDMQIIERQLEPCASITSFEIPAQESGKDIEHYIQTRVKTLPIDTDSDKSDLARQMMQKSDGSFLWARLVLDELEHVYSRQSIMQVLQSIPEGMIPYYERTVTSMAERRLEKHIAKAVLTWVLASMKTLNIAELSQALKLDISSDLSSAKGAVEGLCGQLVTLSKPDGSANLVHPTAREFLLTKKAGEFQISKPAAHERLALACLKLLSGAEMQPPRTRRFLGKSKASGNPSPLLDYAITQFSEHVYSASAESDELMRALDRFLKTNSLTWIERIASKGDLHCLIRASRNLRGYLDRRAKYSSPLETSFRNINNWSIDISRLVTKFGSALLQDPSSIYFIIPPLCPAKSAICQQFGRRADGLSVVGKSSNTWDDCIASVTFDQDSIAAAVSCGETSIAVGMESGNINLYNRRSCQKEKVIKQKFPVDLVHFTKRAIVACTTKFIMLIGLEGNTLWKTRLRFRCVILTSAEGVIITVSQHGHVLKWDIATGAMLEDQAFTYRSLDDEVEEHEFRAMAPSVASLSVDAELLALGHAWGTICLWEVSSGELIGWARDEERRLPSRLLFNSNPDINLLLSISVDHVMTIFDSWSGNMVHTHTPTNCGGILAAACSPDGRTLATTDKLGSLHIWDFETLNLLYHVLSPAANFRLLSFTSDGSSVIDILDSGMHIWSPAALIRKNIEEDNSVSDDAPSLTATEGQFDALRANRITALSTHTSQPLVFAGKHNGQVVAYSSRSGQQLTALYSHPHHAFVTHIAVSKANHLASCDANGGVDLWKLGSVLPATLKPLHESSRVFRLRSAPQIHEVCFSDEGKYLLVSSAESDTVYMTSNGDCVGSQRHHGERRFWRWLGFTSPSKEPEFILIIGNSWRRFSAESFPATVGDQATTLRYSVGNATEAVSINAASIDYATKTVVLEVQHVSGFSLSSSTFFFDLDKIIQPAANGTEIDALQTAQPLTGSCKYFVGVSSRRKCCVFLHHNSWMGSVKLGDRSFSNYDRHFFVPAEFLSSKTQILPLLASDDSIVFCLHGELAIVKNSLAFSETLRIAA</sequence>
<comment type="subcellular location">
    <subcellularLocation>
        <location evidence="4">Endoplasmic reticulum membrane</location>
    </subcellularLocation>
</comment>
<dbReference type="InterPro" id="IPR056884">
    <property type="entry name" value="NPHP3-like_N"/>
</dbReference>
<dbReference type="SUPFAM" id="SSF53474">
    <property type="entry name" value="alpha/beta-Hydrolases"/>
    <property type="match status" value="1"/>
</dbReference>
<evidence type="ECO:0000256" key="3">
    <source>
        <dbReference type="ARBA" id="ARBA00022737"/>
    </source>
</evidence>
<keyword evidence="4" id="KW-0813">Transport</keyword>
<evidence type="ECO:0000259" key="6">
    <source>
        <dbReference type="Pfam" id="PF07819"/>
    </source>
</evidence>
<proteinExistence type="inferred from homology"/>
<feature type="domain" description="GPI inositol-deacylase winged helix" evidence="7">
    <location>
        <begin position="646"/>
        <end position="730"/>
    </location>
</feature>